<dbReference type="AlphaFoldDB" id="A0A5N5CZY3"/>
<dbReference type="Pfam" id="PF14681">
    <property type="entry name" value="UPRTase"/>
    <property type="match status" value="1"/>
</dbReference>
<dbReference type="Gene3D" id="3.40.50.2020">
    <property type="match status" value="1"/>
</dbReference>
<dbReference type="EMBL" id="VCHE01000116">
    <property type="protein sequence ID" value="KAB2570959.1"/>
    <property type="molecule type" value="Genomic_DNA"/>
</dbReference>
<protein>
    <recommendedName>
        <fullName evidence="2">Phosphoribosyltransferase domain-containing protein</fullName>
    </recommendedName>
</protein>
<dbReference type="CDD" id="cd06223">
    <property type="entry name" value="PRTases_typeI"/>
    <property type="match status" value="1"/>
</dbReference>
<dbReference type="InterPro" id="IPR027417">
    <property type="entry name" value="P-loop_NTPase"/>
</dbReference>
<dbReference type="InterPro" id="IPR029057">
    <property type="entry name" value="PRTase-like"/>
</dbReference>
<dbReference type="Proteomes" id="UP000325902">
    <property type="component" value="Unassembled WGS sequence"/>
</dbReference>
<dbReference type="PANTHER" id="PTHR43344:SF20">
    <property type="entry name" value="URACIL PHOSPHORIBOSYLTRANSFERASE"/>
    <property type="match status" value="1"/>
</dbReference>
<dbReference type="Gene3D" id="3.40.50.300">
    <property type="entry name" value="P-loop containing nucleotide triphosphate hydrolases"/>
    <property type="match status" value="1"/>
</dbReference>
<dbReference type="GO" id="GO:0006564">
    <property type="term" value="P:L-serine biosynthetic process"/>
    <property type="evidence" value="ECO:0007669"/>
    <property type="project" value="TreeGrafter"/>
</dbReference>
<evidence type="ECO:0000313" key="4">
    <source>
        <dbReference type="Proteomes" id="UP000325902"/>
    </source>
</evidence>
<proteinExistence type="predicted"/>
<dbReference type="GO" id="GO:0005737">
    <property type="term" value="C:cytoplasm"/>
    <property type="evidence" value="ECO:0007669"/>
    <property type="project" value="TreeGrafter"/>
</dbReference>
<dbReference type="GO" id="GO:0036424">
    <property type="term" value="F:L-phosphoserine phosphatase activity"/>
    <property type="evidence" value="ECO:0007669"/>
    <property type="project" value="TreeGrafter"/>
</dbReference>
<dbReference type="InterPro" id="IPR023214">
    <property type="entry name" value="HAD_sf"/>
</dbReference>
<dbReference type="SUPFAM" id="SSF56784">
    <property type="entry name" value="HAD-like"/>
    <property type="match status" value="1"/>
</dbReference>
<dbReference type="SUPFAM" id="SSF53271">
    <property type="entry name" value="PRTase-like"/>
    <property type="match status" value="1"/>
</dbReference>
<dbReference type="InterPro" id="IPR036412">
    <property type="entry name" value="HAD-like_sf"/>
</dbReference>
<organism evidence="3 4">
    <name type="scientific">Lasiodiplodia theobromae</name>
    <dbReference type="NCBI Taxonomy" id="45133"/>
    <lineage>
        <taxon>Eukaryota</taxon>
        <taxon>Fungi</taxon>
        <taxon>Dikarya</taxon>
        <taxon>Ascomycota</taxon>
        <taxon>Pezizomycotina</taxon>
        <taxon>Dothideomycetes</taxon>
        <taxon>Dothideomycetes incertae sedis</taxon>
        <taxon>Botryosphaeriales</taxon>
        <taxon>Botryosphaeriaceae</taxon>
        <taxon>Lasiodiplodia</taxon>
    </lineage>
</organism>
<accession>A0A5N5CZY3</accession>
<keyword evidence="4" id="KW-1185">Reference proteome</keyword>
<evidence type="ECO:0000256" key="1">
    <source>
        <dbReference type="SAM" id="MobiDB-lite"/>
    </source>
</evidence>
<dbReference type="OrthoDB" id="5416609at2759"/>
<dbReference type="Pfam" id="PF12710">
    <property type="entry name" value="HAD"/>
    <property type="match status" value="1"/>
</dbReference>
<dbReference type="Pfam" id="PF13207">
    <property type="entry name" value="AAA_17"/>
    <property type="match status" value="1"/>
</dbReference>
<dbReference type="PANTHER" id="PTHR43344">
    <property type="entry name" value="PHOSPHOSERINE PHOSPHATASE"/>
    <property type="match status" value="1"/>
</dbReference>
<reference evidence="3 4" key="1">
    <citation type="journal article" date="2019" name="Sci. Rep.">
        <title>A multi-omics analysis of the grapevine pathogen Lasiodiplodia theobromae reveals that temperature affects the expression of virulence- and pathogenicity-related genes.</title>
        <authorList>
            <person name="Felix C."/>
            <person name="Meneses R."/>
            <person name="Goncalves M.F.M."/>
            <person name="Tilleman L."/>
            <person name="Duarte A.S."/>
            <person name="Jorrin-Novo J.V."/>
            <person name="Van de Peer Y."/>
            <person name="Deforce D."/>
            <person name="Van Nieuwerburgh F."/>
            <person name="Esteves A.C."/>
            <person name="Alves A."/>
        </authorList>
    </citation>
    <scope>NUCLEOTIDE SEQUENCE [LARGE SCALE GENOMIC DNA]</scope>
    <source>
        <strain evidence="3 4">LA-SOL3</strain>
    </source>
</reference>
<comment type="caution">
    <text evidence="3">The sequence shown here is derived from an EMBL/GenBank/DDBJ whole genome shotgun (WGS) entry which is preliminary data.</text>
</comment>
<feature type="domain" description="Phosphoribosyltransferase" evidence="2">
    <location>
        <begin position="484"/>
        <end position="680"/>
    </location>
</feature>
<dbReference type="GO" id="GO:0000287">
    <property type="term" value="F:magnesium ion binding"/>
    <property type="evidence" value="ECO:0007669"/>
    <property type="project" value="TreeGrafter"/>
</dbReference>
<sequence length="684" mass="76365">MDQDTINQFGRMHASTTSTKPKVIGIYGVPGAGKTFLFNQLKHELGEADFYFFEGSEVIAALVPGGLVAFKQLDDQEKTKWREEAIYSIENVCRATRKTGIVTGHFMFWREGEEEGEMVYTPSDLKTYTHIVYLDVPADVVEQRRRDDTERSRPSVTTDHLMRWQQAEKDRLRVLCRENSILFSVLGPHRSSLGTISALLRDFHRHTEEHNLSCAEAKLDEIMSPRKDRLETVLVVDGDRTLAPVDTGALFWAQLTASQERARGSSPLKSLFSSPLGHSYDAFRQAALLCEDAVDDQEYEALCSDVASQVTMYPEFTTLLQLASRQEHIGVVVVSCGLRRVWEKVMEREGLSSTVKVIAGGRVSDGFVVSAAVKAATVNHLRKSQKLYVWAFGDSPLDMMMLQEADEAVVVVGDKETRSKAMDEALPIFIRNHGFRAHQLLLPRNAPPRLDITTLPLITERDIIEKIFCRRKIPMANFATIATHKTSAKLLATPMRNSTTVGPALREAHRRAGAYLATEFVTEIIGLEEYGTPHVMGHQSTGYRLQHEKQTTIVALMRGGEPMATGVHDVFPLAMFVHANGPEDVKLHHVQFQAQVLLVDSVINTGESMIKFVQAIRNLRPDIRILIVAGVVQQQFVDPKSASCKAFAEDGHIRLVALRDSENKYTGSGGTDTGNRLFNTNHLP</sequence>
<dbReference type="InterPro" id="IPR050582">
    <property type="entry name" value="HAD-like_SerB"/>
</dbReference>
<feature type="region of interest" description="Disordered" evidence="1">
    <location>
        <begin position="664"/>
        <end position="684"/>
    </location>
</feature>
<dbReference type="InterPro" id="IPR000836">
    <property type="entry name" value="PRTase_dom"/>
</dbReference>
<gene>
    <name evidence="3" type="ORF">DBV05_g10372</name>
</gene>
<name>A0A5N5CZY3_9PEZI</name>
<feature type="compositionally biased region" description="Polar residues" evidence="1">
    <location>
        <begin position="673"/>
        <end position="684"/>
    </location>
</feature>
<dbReference type="SUPFAM" id="SSF52540">
    <property type="entry name" value="P-loop containing nucleoside triphosphate hydrolases"/>
    <property type="match status" value="1"/>
</dbReference>
<evidence type="ECO:0000259" key="2">
    <source>
        <dbReference type="Pfam" id="PF14681"/>
    </source>
</evidence>
<dbReference type="Gene3D" id="3.40.50.1000">
    <property type="entry name" value="HAD superfamily/HAD-like"/>
    <property type="match status" value="1"/>
</dbReference>
<evidence type="ECO:0000313" key="3">
    <source>
        <dbReference type="EMBL" id="KAB2570959.1"/>
    </source>
</evidence>